<keyword evidence="10" id="KW-0050">Antiport</keyword>
<dbReference type="PANTHER" id="PTHR31503">
    <property type="entry name" value="VACUOLAR CALCIUM ION TRANSPORTER"/>
    <property type="match status" value="1"/>
</dbReference>
<evidence type="ECO:0000256" key="8">
    <source>
        <dbReference type="ARBA" id="ARBA00023065"/>
    </source>
</evidence>
<evidence type="ECO:0000313" key="14">
    <source>
        <dbReference type="Proteomes" id="UP000654922"/>
    </source>
</evidence>
<feature type="transmembrane region" description="Helical" evidence="10">
    <location>
        <begin position="316"/>
        <end position="342"/>
    </location>
</feature>
<comment type="caution">
    <text evidence="10">Lacks conserved residue(s) required for the propagation of feature annotation.</text>
</comment>
<feature type="region of interest" description="Disordered" evidence="11">
    <location>
        <begin position="1"/>
        <end position="24"/>
    </location>
</feature>
<keyword evidence="5 10" id="KW-0812">Transmembrane</keyword>
<dbReference type="Pfam" id="PF01699">
    <property type="entry name" value="Na_Ca_ex"/>
    <property type="match status" value="2"/>
</dbReference>
<dbReference type="GO" id="GO:0006874">
    <property type="term" value="P:intracellular calcium ion homeostasis"/>
    <property type="evidence" value="ECO:0007669"/>
    <property type="project" value="TreeGrafter"/>
</dbReference>
<feature type="compositionally biased region" description="Acidic residues" evidence="11">
    <location>
        <begin position="229"/>
        <end position="238"/>
    </location>
</feature>
<organism evidence="13 14">
    <name type="scientific">Aspergillus felis</name>
    <dbReference type="NCBI Taxonomy" id="1287682"/>
    <lineage>
        <taxon>Eukaryota</taxon>
        <taxon>Fungi</taxon>
        <taxon>Dikarya</taxon>
        <taxon>Ascomycota</taxon>
        <taxon>Pezizomycotina</taxon>
        <taxon>Eurotiomycetes</taxon>
        <taxon>Eurotiomycetidae</taxon>
        <taxon>Eurotiales</taxon>
        <taxon>Aspergillaceae</taxon>
        <taxon>Aspergillus</taxon>
        <taxon>Aspergillus subgen. Fumigati</taxon>
    </lineage>
</organism>
<dbReference type="GO" id="GO:0012505">
    <property type="term" value="C:endomembrane system"/>
    <property type="evidence" value="ECO:0007669"/>
    <property type="project" value="UniProtKB-SubCell"/>
</dbReference>
<evidence type="ECO:0000313" key="13">
    <source>
        <dbReference type="EMBL" id="KAF7157316.1"/>
    </source>
</evidence>
<name>A0A8H6PMK7_9EURO</name>
<evidence type="ECO:0000256" key="2">
    <source>
        <dbReference type="ARBA" id="ARBA00008170"/>
    </source>
</evidence>
<proteinExistence type="inferred from homology"/>
<evidence type="ECO:0000256" key="9">
    <source>
        <dbReference type="ARBA" id="ARBA00023136"/>
    </source>
</evidence>
<accession>A0A8H6PMK7</accession>
<feature type="region of interest" description="Disordered" evidence="11">
    <location>
        <begin position="228"/>
        <end position="247"/>
    </location>
</feature>
<feature type="transmembrane region" description="Helical" evidence="10">
    <location>
        <begin position="130"/>
        <end position="150"/>
    </location>
</feature>
<evidence type="ECO:0000256" key="5">
    <source>
        <dbReference type="ARBA" id="ARBA00022692"/>
    </source>
</evidence>
<evidence type="ECO:0000256" key="11">
    <source>
        <dbReference type="SAM" id="MobiDB-lite"/>
    </source>
</evidence>
<dbReference type="AlphaFoldDB" id="A0A8H6PMK7"/>
<feature type="domain" description="Sodium/calcium exchanger membrane region" evidence="12">
    <location>
        <begin position="256"/>
        <end position="394"/>
    </location>
</feature>
<keyword evidence="6 10" id="KW-0106">Calcium</keyword>
<dbReference type="OrthoDB" id="1699231at2759"/>
<dbReference type="EMBL" id="JACBAE010001393">
    <property type="protein sequence ID" value="KAF7157316.1"/>
    <property type="molecule type" value="Genomic_DNA"/>
</dbReference>
<feature type="transmembrane region" description="Helical" evidence="10">
    <location>
        <begin position="66"/>
        <end position="86"/>
    </location>
</feature>
<dbReference type="GO" id="GO:0000329">
    <property type="term" value="C:fungal-type vacuole membrane"/>
    <property type="evidence" value="ECO:0007669"/>
    <property type="project" value="TreeGrafter"/>
</dbReference>
<dbReference type="Gene3D" id="1.20.1420.30">
    <property type="entry name" value="NCX, central ion-binding region"/>
    <property type="match status" value="1"/>
</dbReference>
<dbReference type="InterPro" id="IPR004837">
    <property type="entry name" value="NaCa_Exmemb"/>
</dbReference>
<keyword evidence="3 10" id="KW-0813">Transport</keyword>
<dbReference type="Proteomes" id="UP000654922">
    <property type="component" value="Unassembled WGS sequence"/>
</dbReference>
<feature type="transmembrane region" description="Helical" evidence="10">
    <location>
        <begin position="40"/>
        <end position="60"/>
    </location>
</feature>
<evidence type="ECO:0000256" key="1">
    <source>
        <dbReference type="ARBA" id="ARBA00004127"/>
    </source>
</evidence>
<gene>
    <name evidence="13" type="ORF">CNMCM5623_001439</name>
</gene>
<feature type="transmembrane region" description="Helical" evidence="10">
    <location>
        <begin position="170"/>
        <end position="188"/>
    </location>
</feature>
<feature type="domain" description="Sodium/calcium exchanger membrane region" evidence="12">
    <location>
        <begin position="66"/>
        <end position="220"/>
    </location>
</feature>
<feature type="transmembrane region" description="Helical" evidence="10">
    <location>
        <begin position="200"/>
        <end position="218"/>
    </location>
</feature>
<feature type="transmembrane region" description="Helical" evidence="10">
    <location>
        <begin position="249"/>
        <end position="271"/>
    </location>
</feature>
<protein>
    <recommendedName>
        <fullName evidence="10">Vacuolar calcium ion transporter</fullName>
    </recommendedName>
</protein>
<keyword evidence="7 10" id="KW-1133">Transmembrane helix</keyword>
<evidence type="ECO:0000256" key="6">
    <source>
        <dbReference type="ARBA" id="ARBA00022837"/>
    </source>
</evidence>
<keyword evidence="10" id="KW-0926">Vacuole</keyword>
<evidence type="ECO:0000256" key="3">
    <source>
        <dbReference type="ARBA" id="ARBA00022448"/>
    </source>
</evidence>
<feature type="transmembrane region" description="Helical" evidence="10">
    <location>
        <begin position="377"/>
        <end position="395"/>
    </location>
</feature>
<dbReference type="GO" id="GO:0015369">
    <property type="term" value="F:calcium:proton antiporter activity"/>
    <property type="evidence" value="ECO:0007669"/>
    <property type="project" value="UniProtKB-UniRule"/>
</dbReference>
<comment type="subcellular location">
    <subcellularLocation>
        <location evidence="1">Endomembrane system</location>
        <topology evidence="1">Multi-pass membrane protein</topology>
    </subcellularLocation>
    <subcellularLocation>
        <location evidence="10">Vacuole membrane</location>
    </subcellularLocation>
</comment>
<comment type="function">
    <text evidence="10">Has a role in promoting intracellular calcium ion sequestration via the exchange of calcium ions for hydrogen ions across the vacuolar membrane. Involved also in manganese ion homeostasis via its uptake into the vacuole.</text>
</comment>
<evidence type="ECO:0000256" key="10">
    <source>
        <dbReference type="RuleBase" id="RU365028"/>
    </source>
</evidence>
<keyword evidence="8 10" id="KW-0406">Ion transport</keyword>
<comment type="caution">
    <text evidence="13">The sequence shown here is derived from an EMBL/GenBank/DDBJ whole genome shotgun (WGS) entry which is preliminary data.</text>
</comment>
<sequence length="399" mass="43038">MAYVMASMDRSDDSAEVTEPLINPKTRRNPGGVYERAKSILSLAPYVLWVFPPLGIIAGLSHWEPWLVLIFNIIAIIPLSALVSSASDALSDHLGQLAGGAVNATVGNAVELTTSVLGLSHGQIIFAQSVMIGSILSDVLLILGACLVSASYNKDVQSFNPAVVHSLSSLMMITVVTIILPTALYSIFPKANLDDKILSFSRSTAVILLALYFGYLYFQLSTHRHLFESEDEDDEPDNTESSPTPSPSYIASTVKMAFATLGTVFCSYLAFESIEGTVATTEITRTFIGAVLIPVASNSPEGTAVIMAVQGGQANFAVGVIVDSILQIGLFMIPVLVILGWFLNQPMSLDFEDWHTAILFLSVLVVDQLLQDGKYTYAQGIMLIALYAVFVTTIYEFGM</sequence>
<reference evidence="13" key="1">
    <citation type="submission" date="2020-06" db="EMBL/GenBank/DDBJ databases">
        <title>Draft genome sequences of strains closely related to Aspergillus parafelis and Aspergillus hiratsukae.</title>
        <authorList>
            <person name="Dos Santos R.A.C."/>
            <person name="Rivero-Menendez O."/>
            <person name="Steenwyk J.L."/>
            <person name="Mead M.E."/>
            <person name="Goldman G.H."/>
            <person name="Alastruey-Izquierdo A."/>
            <person name="Rokas A."/>
        </authorList>
    </citation>
    <scope>NUCLEOTIDE SEQUENCE</scope>
    <source>
        <strain evidence="13">CNM-CM5623</strain>
    </source>
</reference>
<evidence type="ECO:0000259" key="12">
    <source>
        <dbReference type="Pfam" id="PF01699"/>
    </source>
</evidence>
<evidence type="ECO:0000256" key="4">
    <source>
        <dbReference type="ARBA" id="ARBA00022568"/>
    </source>
</evidence>
<keyword evidence="9 10" id="KW-0472">Membrane</keyword>
<dbReference type="InterPro" id="IPR044880">
    <property type="entry name" value="NCX_ion-bd_dom_sf"/>
</dbReference>
<keyword evidence="4 10" id="KW-0109">Calcium transport</keyword>
<dbReference type="NCBIfam" id="TIGR00378">
    <property type="entry name" value="cax"/>
    <property type="match status" value="1"/>
</dbReference>
<dbReference type="PANTHER" id="PTHR31503:SF22">
    <property type="entry name" value="VACUOLAR CALCIUM ION TRANSPORTER"/>
    <property type="match status" value="1"/>
</dbReference>
<evidence type="ECO:0000256" key="7">
    <source>
        <dbReference type="ARBA" id="ARBA00022989"/>
    </source>
</evidence>
<dbReference type="InterPro" id="IPR004713">
    <property type="entry name" value="CaH_exchang"/>
</dbReference>
<dbReference type="InterPro" id="IPR004798">
    <property type="entry name" value="CAX-like"/>
</dbReference>
<comment type="similarity">
    <text evidence="2 10">Belongs to the Ca(2+):cation antiporter (CaCA) (TC 2.A.19) family.</text>
</comment>